<name>A0ACC0FET3_9ERIC</name>
<sequence length="69" mass="7845">MLCQHLVVLEFPGSVLIIEELIDDLCSKFDPLSWTKFFLHRLPVEILVDNIADGDCTIIPAVFEMKLIS</sequence>
<evidence type="ECO:0000313" key="2">
    <source>
        <dbReference type="Proteomes" id="UP001060215"/>
    </source>
</evidence>
<dbReference type="Proteomes" id="UP001060215">
    <property type="component" value="Chromosome 15"/>
</dbReference>
<organism evidence="1 2">
    <name type="scientific">Camellia lanceoleosa</name>
    <dbReference type="NCBI Taxonomy" id="1840588"/>
    <lineage>
        <taxon>Eukaryota</taxon>
        <taxon>Viridiplantae</taxon>
        <taxon>Streptophyta</taxon>
        <taxon>Embryophyta</taxon>
        <taxon>Tracheophyta</taxon>
        <taxon>Spermatophyta</taxon>
        <taxon>Magnoliopsida</taxon>
        <taxon>eudicotyledons</taxon>
        <taxon>Gunneridae</taxon>
        <taxon>Pentapetalae</taxon>
        <taxon>asterids</taxon>
        <taxon>Ericales</taxon>
        <taxon>Theaceae</taxon>
        <taxon>Camellia</taxon>
    </lineage>
</organism>
<dbReference type="EMBL" id="CM045772">
    <property type="protein sequence ID" value="KAI7986632.1"/>
    <property type="molecule type" value="Genomic_DNA"/>
</dbReference>
<protein>
    <submittedName>
        <fullName evidence="1">Uncharacterized protein</fullName>
    </submittedName>
</protein>
<proteinExistence type="predicted"/>
<comment type="caution">
    <text evidence="1">The sequence shown here is derived from an EMBL/GenBank/DDBJ whole genome shotgun (WGS) entry which is preliminary data.</text>
</comment>
<reference evidence="1 2" key="1">
    <citation type="journal article" date="2022" name="Plant J.">
        <title>Chromosome-level genome of Camellia lanceoleosa provides a valuable resource for understanding genome evolution and self-incompatibility.</title>
        <authorList>
            <person name="Gong W."/>
            <person name="Xiao S."/>
            <person name="Wang L."/>
            <person name="Liao Z."/>
            <person name="Chang Y."/>
            <person name="Mo W."/>
            <person name="Hu G."/>
            <person name="Li W."/>
            <person name="Zhao G."/>
            <person name="Zhu H."/>
            <person name="Hu X."/>
            <person name="Ji K."/>
            <person name="Xiang X."/>
            <person name="Song Q."/>
            <person name="Yuan D."/>
            <person name="Jin S."/>
            <person name="Zhang L."/>
        </authorList>
    </citation>
    <scope>NUCLEOTIDE SEQUENCE [LARGE SCALE GENOMIC DNA]</scope>
    <source>
        <strain evidence="1">SQ_2022a</strain>
    </source>
</reference>
<keyword evidence="2" id="KW-1185">Reference proteome</keyword>
<gene>
    <name evidence="1" type="ORF">LOK49_LG14G00978</name>
</gene>
<accession>A0ACC0FET3</accession>
<evidence type="ECO:0000313" key="1">
    <source>
        <dbReference type="EMBL" id="KAI7986632.1"/>
    </source>
</evidence>